<evidence type="ECO:0000259" key="1">
    <source>
        <dbReference type="PROSITE" id="PS50006"/>
    </source>
</evidence>
<gene>
    <name evidence="2" type="ORF">SteCoe_31225</name>
</gene>
<dbReference type="CDD" id="cd00060">
    <property type="entry name" value="FHA"/>
    <property type="match status" value="2"/>
</dbReference>
<evidence type="ECO:0000313" key="2">
    <source>
        <dbReference type="EMBL" id="OMJ70726.1"/>
    </source>
</evidence>
<dbReference type="PANTHER" id="PTHR46210">
    <property type="entry name" value="FHA DOMAIN-CONTAINING PROTEIN"/>
    <property type="match status" value="1"/>
</dbReference>
<dbReference type="SMART" id="SM00240">
    <property type="entry name" value="FHA"/>
    <property type="match status" value="2"/>
</dbReference>
<dbReference type="AlphaFoldDB" id="A0A1R2B1V6"/>
<dbReference type="Gene3D" id="2.60.200.20">
    <property type="match status" value="2"/>
</dbReference>
<name>A0A1R2B1V6_9CILI</name>
<accession>A0A1R2B1V6</accession>
<dbReference type="SUPFAM" id="SSF49879">
    <property type="entry name" value="SMAD/FHA domain"/>
    <property type="match status" value="2"/>
</dbReference>
<dbReference type="Pfam" id="PF00498">
    <property type="entry name" value="FHA"/>
    <property type="match status" value="2"/>
</dbReference>
<dbReference type="InterPro" id="IPR008984">
    <property type="entry name" value="SMAD_FHA_dom_sf"/>
</dbReference>
<dbReference type="InterPro" id="IPR000253">
    <property type="entry name" value="FHA_dom"/>
</dbReference>
<evidence type="ECO:0000313" key="3">
    <source>
        <dbReference type="Proteomes" id="UP000187209"/>
    </source>
</evidence>
<comment type="caution">
    <text evidence="2">The sequence shown here is derived from an EMBL/GenBank/DDBJ whole genome shotgun (WGS) entry which is preliminary data.</text>
</comment>
<organism evidence="2 3">
    <name type="scientific">Stentor coeruleus</name>
    <dbReference type="NCBI Taxonomy" id="5963"/>
    <lineage>
        <taxon>Eukaryota</taxon>
        <taxon>Sar</taxon>
        <taxon>Alveolata</taxon>
        <taxon>Ciliophora</taxon>
        <taxon>Postciliodesmatophora</taxon>
        <taxon>Heterotrichea</taxon>
        <taxon>Heterotrichida</taxon>
        <taxon>Stentoridae</taxon>
        <taxon>Stentor</taxon>
    </lineage>
</organism>
<sequence>MFKFRKLCCCFISSDGQNQDTSQDSHPIELKDQKMSSSYNKNINITTEEIIKLTLTILDTVHMIIGTQYEILPQGLINTKRLVKDGCVYAGSTEKQGRLVINDIILSEKEKGVGKRHFLIQYNKEKACFFIKDMGEGLGTFIRIEKPIKLVSAYIFSFGDSHMVVHIENTLLTLKFIEGPKVDFKNTYTPDMSPIRIGRMNECTIKFDDSSLSRCHCMIYYEDGWMMQDGDGMKPSTNGNWLFVENFFEVFDGMKFKVGETLFKAEICSDLNAVSE</sequence>
<protein>
    <recommendedName>
        <fullName evidence="1">FHA domain-containing protein</fullName>
    </recommendedName>
</protein>
<dbReference type="PROSITE" id="PS50006">
    <property type="entry name" value="FHA_DOMAIN"/>
    <property type="match status" value="1"/>
</dbReference>
<dbReference type="EMBL" id="MPUH01001059">
    <property type="protein sequence ID" value="OMJ70726.1"/>
    <property type="molecule type" value="Genomic_DNA"/>
</dbReference>
<dbReference type="Proteomes" id="UP000187209">
    <property type="component" value="Unassembled WGS sequence"/>
</dbReference>
<dbReference type="PANTHER" id="PTHR46210:SF1">
    <property type="entry name" value="FHA DOMAIN-CONTAINING PROTEIN"/>
    <property type="match status" value="1"/>
</dbReference>
<proteinExistence type="predicted"/>
<keyword evidence="3" id="KW-1185">Reference proteome</keyword>
<reference evidence="2 3" key="1">
    <citation type="submission" date="2016-11" db="EMBL/GenBank/DDBJ databases">
        <title>The macronuclear genome of Stentor coeruleus: a giant cell with tiny introns.</title>
        <authorList>
            <person name="Slabodnick M."/>
            <person name="Ruby J.G."/>
            <person name="Reiff S.B."/>
            <person name="Swart E.C."/>
            <person name="Gosai S."/>
            <person name="Prabakaran S."/>
            <person name="Witkowska E."/>
            <person name="Larue G.E."/>
            <person name="Fisher S."/>
            <person name="Freeman R.M."/>
            <person name="Gunawardena J."/>
            <person name="Chu W."/>
            <person name="Stover N.A."/>
            <person name="Gregory B.D."/>
            <person name="Nowacki M."/>
            <person name="Derisi J."/>
            <person name="Roy S.W."/>
            <person name="Marshall W.F."/>
            <person name="Sood P."/>
        </authorList>
    </citation>
    <scope>NUCLEOTIDE SEQUENCE [LARGE SCALE GENOMIC DNA]</scope>
    <source>
        <strain evidence="2">WM001</strain>
    </source>
</reference>
<feature type="domain" description="FHA" evidence="1">
    <location>
        <begin position="195"/>
        <end position="242"/>
    </location>
</feature>